<protein>
    <submittedName>
        <fullName evidence="2">Uncharacterized protein</fullName>
    </submittedName>
</protein>
<feature type="compositionally biased region" description="Polar residues" evidence="1">
    <location>
        <begin position="101"/>
        <end position="111"/>
    </location>
</feature>
<proteinExistence type="predicted"/>
<feature type="compositionally biased region" description="Basic residues" evidence="1">
    <location>
        <begin position="153"/>
        <end position="172"/>
    </location>
</feature>
<evidence type="ECO:0000313" key="3">
    <source>
        <dbReference type="Proteomes" id="UP001175211"/>
    </source>
</evidence>
<sequence>MLQASMVNKSLEGVWTPQRIGFHMVKRGSGLSMLRTLRMMMTSNGARHRWWLMSSLLARHIEDARRARSKASSTSRSLNIGADIVARAADRERGRTMQPVVVQSSRASNQLPHDGFVSHTPSSSQIPVGMGYDSDVTISEPSSVYSSDSDSTKRRKREKKKRYKKQRAHRKRELGNEKVVLPEKYDGSPKFDVFQRWLYSVTDYFKTVYIEKMRRVPKLQHFLSGKAAAFSLTTASLRISVLANGPVYRIAGSMAVQFVIGSLNYRIFGREQMTIFERNGQRLDIVLRFQCLKILRRLQFVSRRHESSFQTFPFTA</sequence>
<feature type="region of interest" description="Disordered" evidence="1">
    <location>
        <begin position="91"/>
        <end position="175"/>
    </location>
</feature>
<accession>A0AA39J118</accession>
<keyword evidence="3" id="KW-1185">Reference proteome</keyword>
<dbReference type="GeneID" id="85358534"/>
<dbReference type="AlphaFoldDB" id="A0AA39J118"/>
<name>A0AA39J118_ARMTA</name>
<organism evidence="2 3">
    <name type="scientific">Armillaria tabescens</name>
    <name type="common">Ringless honey mushroom</name>
    <name type="synonym">Agaricus tabescens</name>
    <dbReference type="NCBI Taxonomy" id="1929756"/>
    <lineage>
        <taxon>Eukaryota</taxon>
        <taxon>Fungi</taxon>
        <taxon>Dikarya</taxon>
        <taxon>Basidiomycota</taxon>
        <taxon>Agaricomycotina</taxon>
        <taxon>Agaricomycetes</taxon>
        <taxon>Agaricomycetidae</taxon>
        <taxon>Agaricales</taxon>
        <taxon>Marasmiineae</taxon>
        <taxon>Physalacriaceae</taxon>
        <taxon>Desarmillaria</taxon>
    </lineage>
</organism>
<evidence type="ECO:0000256" key="1">
    <source>
        <dbReference type="SAM" id="MobiDB-lite"/>
    </source>
</evidence>
<dbReference type="EMBL" id="JAUEPS010000198">
    <property type="protein sequence ID" value="KAK0434151.1"/>
    <property type="molecule type" value="Genomic_DNA"/>
</dbReference>
<reference evidence="2" key="1">
    <citation type="submission" date="2023-06" db="EMBL/GenBank/DDBJ databases">
        <authorList>
            <consortium name="Lawrence Berkeley National Laboratory"/>
            <person name="Ahrendt S."/>
            <person name="Sahu N."/>
            <person name="Indic B."/>
            <person name="Wong-Bajracharya J."/>
            <person name="Merenyi Z."/>
            <person name="Ke H.-M."/>
            <person name="Monk M."/>
            <person name="Kocsube S."/>
            <person name="Drula E."/>
            <person name="Lipzen A."/>
            <person name="Balint B."/>
            <person name="Henrissat B."/>
            <person name="Andreopoulos B."/>
            <person name="Martin F.M."/>
            <person name="Harder C.B."/>
            <person name="Rigling D."/>
            <person name="Ford K.L."/>
            <person name="Foster G.D."/>
            <person name="Pangilinan J."/>
            <person name="Papanicolaou A."/>
            <person name="Barry K."/>
            <person name="LaButti K."/>
            <person name="Viragh M."/>
            <person name="Koriabine M."/>
            <person name="Yan M."/>
            <person name="Riley R."/>
            <person name="Champramary S."/>
            <person name="Plett K.L."/>
            <person name="Tsai I.J."/>
            <person name="Slot J."/>
            <person name="Sipos G."/>
            <person name="Plett J."/>
            <person name="Nagy L.G."/>
            <person name="Grigoriev I.V."/>
        </authorList>
    </citation>
    <scope>NUCLEOTIDE SEQUENCE</scope>
    <source>
        <strain evidence="2">CCBAS 213</strain>
    </source>
</reference>
<evidence type="ECO:0000313" key="2">
    <source>
        <dbReference type="EMBL" id="KAK0434151.1"/>
    </source>
</evidence>
<gene>
    <name evidence="2" type="ORF">EV420DRAFT_1597985</name>
</gene>
<dbReference type="Proteomes" id="UP001175211">
    <property type="component" value="Unassembled WGS sequence"/>
</dbReference>
<comment type="caution">
    <text evidence="2">The sequence shown here is derived from an EMBL/GenBank/DDBJ whole genome shotgun (WGS) entry which is preliminary data.</text>
</comment>
<dbReference type="RefSeq" id="XP_060321652.1">
    <property type="nucleotide sequence ID" value="XM_060474986.1"/>
</dbReference>
<feature type="compositionally biased region" description="Low complexity" evidence="1">
    <location>
        <begin position="139"/>
        <end position="149"/>
    </location>
</feature>